<feature type="domain" description="S1 motif" evidence="4">
    <location>
        <begin position="191"/>
        <end position="259"/>
    </location>
</feature>
<dbReference type="InterPro" id="IPR003029">
    <property type="entry name" value="S1_domain"/>
</dbReference>
<evidence type="ECO:0000313" key="6">
    <source>
        <dbReference type="Proteomes" id="UP000243739"/>
    </source>
</evidence>
<keyword evidence="6" id="KW-1185">Reference proteome</keyword>
<name>A0A1D2YSL1_9BACI</name>
<comment type="similarity">
    <text evidence="1">Belongs to the bacterial ribosomal protein bS1 family.</text>
</comment>
<dbReference type="GO" id="GO:0003729">
    <property type="term" value="F:mRNA binding"/>
    <property type="evidence" value="ECO:0007669"/>
    <property type="project" value="TreeGrafter"/>
</dbReference>
<dbReference type="RefSeq" id="WP_069657496.1">
    <property type="nucleotide sequence ID" value="NZ_MIJF01000067.1"/>
</dbReference>
<dbReference type="GO" id="GO:0022627">
    <property type="term" value="C:cytosolic small ribosomal subunit"/>
    <property type="evidence" value="ECO:0007669"/>
    <property type="project" value="TreeGrafter"/>
</dbReference>
<dbReference type="PROSITE" id="PS50126">
    <property type="entry name" value="S1"/>
    <property type="match status" value="4"/>
</dbReference>
<evidence type="ECO:0000259" key="4">
    <source>
        <dbReference type="PROSITE" id="PS50126"/>
    </source>
</evidence>
<dbReference type="NCBIfam" id="NF005208">
    <property type="entry name" value="PRK06676.1"/>
    <property type="match status" value="1"/>
</dbReference>
<dbReference type="STRING" id="337097.BHF71_03880"/>
<sequence length="383" mass="42654">MAEEMNAGMADIEPLKKGDIVKGKITKIEENQALVDVGYKFDGIIPIGEVSNLHIETVGDALKVGDEVELKVLRINDEEEKLILSKRAVDSEKAWDVLQQRLESGEVFEVTVAEVVKGGLVVDVGVRGFIPASLVERHYVEDFSDYKGKTLRVKVIELDKDKNKVILSQKVVLDEEEEKRKQDVLTKLAPGDVKEGTVQRLTDFGAFVDIGGIDGLVHISEISWERVEKPSDVLKEGDKVKVKVLRVDPVNQRVSLSIKDTLPGPWDKAREMFEVGKIYTGVVRRLVSFGAFVELIPNVEGLVHISQISHKHVGQPSEVLEVGQEVKVKVLDIDVDSERISLSIRDAEEKEEIDEVSEQYIDSTQGLNITLGDVFGDKLKKLK</sequence>
<dbReference type="InterPro" id="IPR012340">
    <property type="entry name" value="NA-bd_OB-fold"/>
</dbReference>
<evidence type="ECO:0000313" key="5">
    <source>
        <dbReference type="EMBL" id="OEF97283.1"/>
    </source>
</evidence>
<feature type="domain" description="S1 motif" evidence="4">
    <location>
        <begin position="105"/>
        <end position="170"/>
    </location>
</feature>
<dbReference type="AlphaFoldDB" id="A0A1D2YSL1"/>
<dbReference type="Proteomes" id="UP000243739">
    <property type="component" value="Unassembled WGS sequence"/>
</dbReference>
<dbReference type="GO" id="GO:0006412">
    <property type="term" value="P:translation"/>
    <property type="evidence" value="ECO:0007669"/>
    <property type="project" value="TreeGrafter"/>
</dbReference>
<dbReference type="PANTHER" id="PTHR10724">
    <property type="entry name" value="30S RIBOSOMAL PROTEIN S1"/>
    <property type="match status" value="1"/>
</dbReference>
<dbReference type="GO" id="GO:0003735">
    <property type="term" value="F:structural constituent of ribosome"/>
    <property type="evidence" value="ECO:0007669"/>
    <property type="project" value="TreeGrafter"/>
</dbReference>
<dbReference type="OrthoDB" id="9804077at2"/>
<evidence type="ECO:0000256" key="1">
    <source>
        <dbReference type="ARBA" id="ARBA00006767"/>
    </source>
</evidence>
<gene>
    <name evidence="5" type="ORF">BHF71_03880</name>
</gene>
<dbReference type="PRINTS" id="PR00681">
    <property type="entry name" value="RIBOSOMALS1"/>
</dbReference>
<dbReference type="Gene3D" id="2.40.50.140">
    <property type="entry name" value="Nucleic acid-binding proteins"/>
    <property type="match status" value="4"/>
</dbReference>
<evidence type="ECO:0000256" key="2">
    <source>
        <dbReference type="ARBA" id="ARBA00022980"/>
    </source>
</evidence>
<dbReference type="EMBL" id="MIJF01000067">
    <property type="protein sequence ID" value="OEF97283.1"/>
    <property type="molecule type" value="Genomic_DNA"/>
</dbReference>
<dbReference type="SUPFAM" id="SSF50249">
    <property type="entry name" value="Nucleic acid-binding proteins"/>
    <property type="match status" value="4"/>
</dbReference>
<keyword evidence="3" id="KW-0687">Ribonucleoprotein</keyword>
<evidence type="ECO:0000256" key="3">
    <source>
        <dbReference type="ARBA" id="ARBA00023274"/>
    </source>
</evidence>
<feature type="domain" description="S1 motif" evidence="4">
    <location>
        <begin position="276"/>
        <end position="345"/>
    </location>
</feature>
<organism evidence="5 6">
    <name type="scientific">Vulcanibacillus modesticaldus</name>
    <dbReference type="NCBI Taxonomy" id="337097"/>
    <lineage>
        <taxon>Bacteria</taxon>
        <taxon>Bacillati</taxon>
        <taxon>Bacillota</taxon>
        <taxon>Bacilli</taxon>
        <taxon>Bacillales</taxon>
        <taxon>Bacillaceae</taxon>
        <taxon>Vulcanibacillus</taxon>
    </lineage>
</organism>
<comment type="caution">
    <text evidence="5">The sequence shown here is derived from an EMBL/GenBank/DDBJ whole genome shotgun (WGS) entry which is preliminary data.</text>
</comment>
<dbReference type="InterPro" id="IPR050437">
    <property type="entry name" value="Ribos_protein_bS1-like"/>
</dbReference>
<protein>
    <submittedName>
        <fullName evidence="5">30S ribosomal protein S1</fullName>
    </submittedName>
</protein>
<dbReference type="PANTHER" id="PTHR10724:SF7">
    <property type="entry name" value="SMALL RIBOSOMAL SUBUNIT PROTEIN BS1C"/>
    <property type="match status" value="1"/>
</dbReference>
<dbReference type="FunFam" id="2.40.50.140:FF:000051">
    <property type="entry name" value="RNA-binding transcriptional accessory protein"/>
    <property type="match status" value="2"/>
</dbReference>
<proteinExistence type="inferred from homology"/>
<dbReference type="CDD" id="cd04465">
    <property type="entry name" value="S1_RPS1_repeat_ec2_hs2"/>
    <property type="match status" value="1"/>
</dbReference>
<dbReference type="InterPro" id="IPR035104">
    <property type="entry name" value="Ribosomal_protein_S1-like"/>
</dbReference>
<accession>A0A1D2YSL1</accession>
<reference evidence="5 6" key="1">
    <citation type="submission" date="2016-09" db="EMBL/GenBank/DDBJ databases">
        <title>Draft genome sequence for the type strain of Vulcanibacillus modesticaldus BR, a strictly anaerobic, moderately thermophilic, and nitrate-reducing bacterium from deep sea-hydrothermal vents of the Mid-Atlantic Ridge.</title>
        <authorList>
            <person name="Abin C.A."/>
            <person name="Hollibaugh J.T."/>
        </authorList>
    </citation>
    <scope>NUCLEOTIDE SEQUENCE [LARGE SCALE GENOMIC DNA]</scope>
    <source>
        <strain evidence="5 6">BR</strain>
    </source>
</reference>
<dbReference type="CDD" id="cd05687">
    <property type="entry name" value="S1_RPS1_repeat_ec1_hs1"/>
    <property type="match status" value="1"/>
</dbReference>
<dbReference type="SMART" id="SM00316">
    <property type="entry name" value="S1"/>
    <property type="match status" value="4"/>
</dbReference>
<dbReference type="Pfam" id="PF00575">
    <property type="entry name" value="S1"/>
    <property type="match status" value="4"/>
</dbReference>
<keyword evidence="2 5" id="KW-0689">Ribosomal protein</keyword>
<dbReference type="CDD" id="cd05688">
    <property type="entry name" value="S1_RPS1_repeat_ec3"/>
    <property type="match status" value="1"/>
</dbReference>
<feature type="domain" description="S1 motif" evidence="4">
    <location>
        <begin position="18"/>
        <end position="87"/>
    </location>
</feature>